<dbReference type="EMBL" id="NCKV01000586">
    <property type="protein sequence ID" value="RWS30230.1"/>
    <property type="molecule type" value="Genomic_DNA"/>
</dbReference>
<dbReference type="InterPro" id="IPR013106">
    <property type="entry name" value="Ig_V-set"/>
</dbReference>
<dbReference type="FunFam" id="2.60.40.10:FF:000437">
    <property type="entry name" value="Beat-IIIc, isoform A"/>
    <property type="match status" value="1"/>
</dbReference>
<name>A0A443SRR5_9ACAR</name>
<dbReference type="OrthoDB" id="6343941at2759"/>
<feature type="domain" description="Ig-like" evidence="1">
    <location>
        <begin position="113"/>
        <end position="204"/>
    </location>
</feature>
<dbReference type="InterPro" id="IPR007110">
    <property type="entry name" value="Ig-like_dom"/>
</dbReference>
<dbReference type="PROSITE" id="PS50835">
    <property type="entry name" value="IG_LIKE"/>
    <property type="match status" value="2"/>
</dbReference>
<dbReference type="SUPFAM" id="SSF48726">
    <property type="entry name" value="Immunoglobulin"/>
    <property type="match status" value="2"/>
</dbReference>
<dbReference type="Gene3D" id="2.60.40.10">
    <property type="entry name" value="Immunoglobulins"/>
    <property type="match status" value="2"/>
</dbReference>
<dbReference type="InterPro" id="IPR003599">
    <property type="entry name" value="Ig_sub"/>
</dbReference>
<organism evidence="2 3">
    <name type="scientific">Leptotrombidium deliense</name>
    <dbReference type="NCBI Taxonomy" id="299467"/>
    <lineage>
        <taxon>Eukaryota</taxon>
        <taxon>Metazoa</taxon>
        <taxon>Ecdysozoa</taxon>
        <taxon>Arthropoda</taxon>
        <taxon>Chelicerata</taxon>
        <taxon>Arachnida</taxon>
        <taxon>Acari</taxon>
        <taxon>Acariformes</taxon>
        <taxon>Trombidiformes</taxon>
        <taxon>Prostigmata</taxon>
        <taxon>Anystina</taxon>
        <taxon>Parasitengona</taxon>
        <taxon>Trombiculoidea</taxon>
        <taxon>Trombiculidae</taxon>
        <taxon>Leptotrombidium</taxon>
    </lineage>
</organism>
<evidence type="ECO:0000313" key="2">
    <source>
        <dbReference type="EMBL" id="RWS30230.1"/>
    </source>
</evidence>
<dbReference type="Proteomes" id="UP000288716">
    <property type="component" value="Unassembled WGS sequence"/>
</dbReference>
<proteinExistence type="predicted"/>
<gene>
    <name evidence="2" type="ORF">B4U80_10829</name>
</gene>
<dbReference type="VEuPathDB" id="VectorBase:LDEU001808"/>
<feature type="non-terminal residue" evidence="2">
    <location>
        <position position="318"/>
    </location>
</feature>
<evidence type="ECO:0000313" key="3">
    <source>
        <dbReference type="Proteomes" id="UP000288716"/>
    </source>
</evidence>
<dbReference type="AlphaFoldDB" id="A0A443SRR5"/>
<dbReference type="InterPro" id="IPR013783">
    <property type="entry name" value="Ig-like_fold"/>
</dbReference>
<dbReference type="CDD" id="cd00096">
    <property type="entry name" value="Ig"/>
    <property type="match status" value="1"/>
</dbReference>
<dbReference type="PANTHER" id="PTHR21261">
    <property type="entry name" value="BEAT PROTEIN"/>
    <property type="match status" value="1"/>
</dbReference>
<feature type="domain" description="Ig-like" evidence="1">
    <location>
        <begin position="208"/>
        <end position="318"/>
    </location>
</feature>
<dbReference type="PANTHER" id="PTHR21261:SF15">
    <property type="entry name" value="BEATEN PATH IIIA, ISOFORM D-RELATED"/>
    <property type="match status" value="1"/>
</dbReference>
<sequence>MLNRKLSSISDSTQVILFGAINCLRIVKLEVPENAKQDENVDLNCVYYLKGDYLHSIKWFFNSTEFYRYLPEELPPQQELMLIFQSQIEEKFGCKIYQKTTLEMVLIAVANCLKIVKLEVPANVTEGSDVDLICKYDLQGDQLYSVKWYFNLKEFYRYYPRDSPSQQVFTIPGIVVDLSKSNNEKVRLLNVAKSSSGVYRCEVSTEAPSFATAMQQGNMNVSQAVANNLKIVKFEVPRTVGEGSDVTLICKYELQGDKLYSVKWYFNSIEFYRYNPNDLPSQLVFTIPGIVVDLSKSNNEKVRLLNVSKASSGVYRCE</sequence>
<protein>
    <recommendedName>
        <fullName evidence="1">Ig-like domain-containing protein</fullName>
    </recommendedName>
</protein>
<comment type="caution">
    <text evidence="2">The sequence shown here is derived from an EMBL/GenBank/DDBJ whole genome shotgun (WGS) entry which is preliminary data.</text>
</comment>
<dbReference type="Pfam" id="PF07686">
    <property type="entry name" value="V-set"/>
    <property type="match status" value="1"/>
</dbReference>
<reference evidence="2 3" key="1">
    <citation type="journal article" date="2018" name="Gigascience">
        <title>Genomes of trombidid mites reveal novel predicted allergens and laterally-transferred genes associated with secondary metabolism.</title>
        <authorList>
            <person name="Dong X."/>
            <person name="Chaisiri K."/>
            <person name="Xia D."/>
            <person name="Armstrong S.D."/>
            <person name="Fang Y."/>
            <person name="Donnelly M.J."/>
            <person name="Kadowaki T."/>
            <person name="McGarry J.W."/>
            <person name="Darby A.C."/>
            <person name="Makepeace B.L."/>
        </authorList>
    </citation>
    <scope>NUCLEOTIDE SEQUENCE [LARGE SCALE GENOMIC DNA]</scope>
    <source>
        <strain evidence="2">UoL-UT</strain>
    </source>
</reference>
<evidence type="ECO:0000259" key="1">
    <source>
        <dbReference type="PROSITE" id="PS50835"/>
    </source>
</evidence>
<keyword evidence="3" id="KW-1185">Reference proteome</keyword>
<accession>A0A443SRR5</accession>
<dbReference type="InterPro" id="IPR036179">
    <property type="entry name" value="Ig-like_dom_sf"/>
</dbReference>
<dbReference type="STRING" id="299467.A0A443SRR5"/>
<dbReference type="SMART" id="SM00409">
    <property type="entry name" value="IG"/>
    <property type="match status" value="1"/>
</dbReference>